<dbReference type="EMBL" id="JAEUBG010004717">
    <property type="protein sequence ID" value="KAH3680549.1"/>
    <property type="molecule type" value="Genomic_DNA"/>
</dbReference>
<proteinExistence type="predicted"/>
<sequence>MWFLGSAVMSRDSTGSSASSGSIPPPSVVSSSAISASIGACDATSDSISSCSCNSTAEGFASSARALIALLALRARTKCLRIIVKIA</sequence>
<name>A0A9P8Q0G0_WICPI</name>
<feature type="region of interest" description="Disordered" evidence="1">
    <location>
        <begin position="1"/>
        <end position="26"/>
    </location>
</feature>
<reference evidence="2" key="2">
    <citation type="submission" date="2021-01" db="EMBL/GenBank/DDBJ databases">
        <authorList>
            <person name="Schikora-Tamarit M.A."/>
        </authorList>
    </citation>
    <scope>NUCLEOTIDE SEQUENCE</scope>
    <source>
        <strain evidence="2">CBS2887</strain>
    </source>
</reference>
<comment type="caution">
    <text evidence="2">The sequence shown here is derived from an EMBL/GenBank/DDBJ whole genome shotgun (WGS) entry which is preliminary data.</text>
</comment>
<evidence type="ECO:0000313" key="3">
    <source>
        <dbReference type="Proteomes" id="UP000774326"/>
    </source>
</evidence>
<gene>
    <name evidence="2" type="ORF">WICPIJ_008240</name>
</gene>
<reference evidence="2" key="1">
    <citation type="journal article" date="2021" name="Open Biol.">
        <title>Shared evolutionary footprints suggest mitochondrial oxidative damage underlies multiple complex I losses in fungi.</title>
        <authorList>
            <person name="Schikora-Tamarit M.A."/>
            <person name="Marcet-Houben M."/>
            <person name="Nosek J."/>
            <person name="Gabaldon T."/>
        </authorList>
    </citation>
    <scope>NUCLEOTIDE SEQUENCE</scope>
    <source>
        <strain evidence="2">CBS2887</strain>
    </source>
</reference>
<protein>
    <submittedName>
        <fullName evidence="2">Uncharacterized protein</fullName>
    </submittedName>
</protein>
<evidence type="ECO:0000256" key="1">
    <source>
        <dbReference type="SAM" id="MobiDB-lite"/>
    </source>
</evidence>
<dbReference type="AlphaFoldDB" id="A0A9P8Q0G0"/>
<dbReference type="Proteomes" id="UP000774326">
    <property type="component" value="Unassembled WGS sequence"/>
</dbReference>
<keyword evidence="3" id="KW-1185">Reference proteome</keyword>
<accession>A0A9P8Q0G0</accession>
<organism evidence="2 3">
    <name type="scientific">Wickerhamomyces pijperi</name>
    <name type="common">Yeast</name>
    <name type="synonym">Pichia pijperi</name>
    <dbReference type="NCBI Taxonomy" id="599730"/>
    <lineage>
        <taxon>Eukaryota</taxon>
        <taxon>Fungi</taxon>
        <taxon>Dikarya</taxon>
        <taxon>Ascomycota</taxon>
        <taxon>Saccharomycotina</taxon>
        <taxon>Saccharomycetes</taxon>
        <taxon>Phaffomycetales</taxon>
        <taxon>Wickerhamomycetaceae</taxon>
        <taxon>Wickerhamomyces</taxon>
    </lineage>
</organism>
<evidence type="ECO:0000313" key="2">
    <source>
        <dbReference type="EMBL" id="KAH3680549.1"/>
    </source>
</evidence>
<feature type="compositionally biased region" description="Low complexity" evidence="1">
    <location>
        <begin position="15"/>
        <end position="26"/>
    </location>
</feature>